<proteinExistence type="predicted"/>
<organism evidence="2">
    <name type="scientific">Mycobacterium xenopi 4042</name>
    <dbReference type="NCBI Taxonomy" id="1299334"/>
    <lineage>
        <taxon>Bacteria</taxon>
        <taxon>Bacillati</taxon>
        <taxon>Actinomycetota</taxon>
        <taxon>Actinomycetes</taxon>
        <taxon>Mycobacteriales</taxon>
        <taxon>Mycobacteriaceae</taxon>
        <taxon>Mycobacterium</taxon>
    </lineage>
</organism>
<dbReference type="EMBL" id="JAOB01000033">
    <property type="protein sequence ID" value="EUA52357.1"/>
    <property type="molecule type" value="Genomic_DNA"/>
</dbReference>
<evidence type="ECO:0000313" key="2">
    <source>
        <dbReference type="EMBL" id="EUA52357.1"/>
    </source>
</evidence>
<reference evidence="2" key="1">
    <citation type="submission" date="2014-01" db="EMBL/GenBank/DDBJ databases">
        <authorList>
            <person name="Brown-Elliot B."/>
            <person name="Wallace R."/>
            <person name="Lenaerts A."/>
            <person name="Ordway D."/>
            <person name="DeGroote M.A."/>
            <person name="Parker T."/>
            <person name="Sizemore C."/>
            <person name="Tallon L.J."/>
            <person name="Sadzewicz L.K."/>
            <person name="Sengamalay N."/>
            <person name="Fraser C.M."/>
            <person name="Hine E."/>
            <person name="Shefchek K.A."/>
            <person name="Das S.P."/>
            <person name="Tettelin H."/>
        </authorList>
    </citation>
    <scope>NUCLEOTIDE SEQUENCE [LARGE SCALE GENOMIC DNA]</scope>
    <source>
        <strain evidence="2">4042</strain>
    </source>
</reference>
<name>X8C7N1_MYCXE</name>
<sequence length="72" mass="7659">MLHRSRPSAWSPPVVSSGWSLSRASCPHPGTGSAWGPAPTCHVSRRARTLDPVLRRAALTGHRGFTLVAAAF</sequence>
<accession>X8C7N1</accession>
<feature type="region of interest" description="Disordered" evidence="1">
    <location>
        <begin position="1"/>
        <end position="39"/>
    </location>
</feature>
<comment type="caution">
    <text evidence="2">The sequence shown here is derived from an EMBL/GenBank/DDBJ whole genome shotgun (WGS) entry which is preliminary data.</text>
</comment>
<gene>
    <name evidence="2" type="ORF">I553_2544</name>
</gene>
<dbReference type="AlphaFoldDB" id="X8C7N1"/>
<protein>
    <submittedName>
        <fullName evidence="2">Uncharacterized protein</fullName>
    </submittedName>
</protein>
<evidence type="ECO:0000256" key="1">
    <source>
        <dbReference type="SAM" id="MobiDB-lite"/>
    </source>
</evidence>